<keyword evidence="3" id="KW-1185">Reference proteome</keyword>
<dbReference type="Gene3D" id="3.30.559.30">
    <property type="entry name" value="Nonribosomal peptide synthetase, condensation domain"/>
    <property type="match status" value="1"/>
</dbReference>
<dbReference type="Pfam" id="PF00668">
    <property type="entry name" value="Condensation"/>
    <property type="match status" value="1"/>
</dbReference>
<dbReference type="InterPro" id="IPR023213">
    <property type="entry name" value="CAT-like_dom_sf"/>
</dbReference>
<protein>
    <submittedName>
        <fullName evidence="2">Condensation domain-containing protein</fullName>
    </submittedName>
</protein>
<gene>
    <name evidence="2" type="ORF">MOV08_33790</name>
</gene>
<dbReference type="Proteomes" id="UP001218629">
    <property type="component" value="Chromosome"/>
</dbReference>
<dbReference type="SUPFAM" id="SSF52777">
    <property type="entry name" value="CoA-dependent acyltransferases"/>
    <property type="match status" value="2"/>
</dbReference>
<sequence>MTERLALTSAQTGVWVAQQLNPGDTSFTCTEYCDIAGPVDPDRFRAALCEVVAATPALRAGFDLGDEGLVQHIDDTVDIPMHYLDLSRESDAYAAARCWMARHRENHGFDLTKGPLATWALFKAASDRFIWYRAVHHIAVDGLGHSLIASAVADSYTALSTGRRRRTAPVGTLRQVVEADIAYQRSDAFRRDGEFWAAYLENRMDTVSLTDWRLPPNGAAIRESAYLEPAEVGMLRSVARDLVLPWPAVVVAVLAVQLHRATGVRRMTLSLPVTARTEPALRTVPAMVSNTVPLRLDLTAKADFKTVAEQAAEGLKEVLRHQRYPMERLARLVPGLPAGRRQFGPEINIMSFHYDDDYAGSRATVHSLNSGPVEDLTINIYHRGWSQGMHIAFDGNSALYGRAELSHHVEEFASLLRSVRGLLDGGLITS</sequence>
<accession>A0ABY8AFI9</accession>
<evidence type="ECO:0000313" key="3">
    <source>
        <dbReference type="Proteomes" id="UP001218629"/>
    </source>
</evidence>
<dbReference type="Gene3D" id="3.30.559.10">
    <property type="entry name" value="Chloramphenicol acetyltransferase-like domain"/>
    <property type="match status" value="1"/>
</dbReference>
<dbReference type="InterPro" id="IPR001242">
    <property type="entry name" value="Condensation_dom"/>
</dbReference>
<evidence type="ECO:0000259" key="1">
    <source>
        <dbReference type="Pfam" id="PF00668"/>
    </source>
</evidence>
<evidence type="ECO:0000313" key="2">
    <source>
        <dbReference type="EMBL" id="WEB43760.1"/>
    </source>
</evidence>
<name>A0ABY8AFI9_9ACTN</name>
<proteinExistence type="predicted"/>
<dbReference type="PANTHER" id="PTHR45527">
    <property type="entry name" value="NONRIBOSOMAL PEPTIDE SYNTHETASE"/>
    <property type="match status" value="1"/>
</dbReference>
<dbReference type="RefSeq" id="WP_039638100.1">
    <property type="nucleotide sequence ID" value="NZ_CP095749.1"/>
</dbReference>
<reference evidence="2 3" key="1">
    <citation type="submission" date="2022-03" db="EMBL/GenBank/DDBJ databases">
        <title>Streptomyces yunnanensis P86,complete genome.</title>
        <authorList>
            <person name="Chen S."/>
            <person name="Zhang Q."/>
        </authorList>
    </citation>
    <scope>NUCLEOTIDE SEQUENCE [LARGE SCALE GENOMIC DNA]</scope>
    <source>
        <strain evidence="2 3">P86</strain>
    </source>
</reference>
<dbReference type="PANTHER" id="PTHR45527:SF14">
    <property type="entry name" value="PLIPASTATIN SYNTHASE SUBUNIT B"/>
    <property type="match status" value="1"/>
</dbReference>
<dbReference type="EMBL" id="CP095749">
    <property type="protein sequence ID" value="WEB43760.1"/>
    <property type="molecule type" value="Genomic_DNA"/>
</dbReference>
<organism evidence="2 3">
    <name type="scientific">Streptomyces yunnanensis</name>
    <dbReference type="NCBI Taxonomy" id="156453"/>
    <lineage>
        <taxon>Bacteria</taxon>
        <taxon>Bacillati</taxon>
        <taxon>Actinomycetota</taxon>
        <taxon>Actinomycetes</taxon>
        <taxon>Kitasatosporales</taxon>
        <taxon>Streptomycetaceae</taxon>
        <taxon>Streptomyces</taxon>
    </lineage>
</organism>
<feature type="domain" description="Condensation" evidence="1">
    <location>
        <begin position="4"/>
        <end position="419"/>
    </location>
</feature>